<dbReference type="Gene3D" id="3.40.630.30">
    <property type="match status" value="1"/>
</dbReference>
<proteinExistence type="predicted"/>
<keyword evidence="2" id="KW-0012">Acyltransferase</keyword>
<gene>
    <name evidence="4" type="ORF">EPA93_06775</name>
</gene>
<dbReference type="PROSITE" id="PS51186">
    <property type="entry name" value="GNAT"/>
    <property type="match status" value="1"/>
</dbReference>
<dbReference type="CDD" id="cd04301">
    <property type="entry name" value="NAT_SF"/>
    <property type="match status" value="1"/>
</dbReference>
<name>A0A4P6JKP0_KTERU</name>
<evidence type="ECO:0000256" key="2">
    <source>
        <dbReference type="ARBA" id="ARBA00023315"/>
    </source>
</evidence>
<accession>A0A4P6JKP0</accession>
<dbReference type="Proteomes" id="UP000290365">
    <property type="component" value="Chromosome"/>
</dbReference>
<dbReference type="OrthoDB" id="151150at2"/>
<dbReference type="AlphaFoldDB" id="A0A4P6JKP0"/>
<dbReference type="PANTHER" id="PTHR43877">
    <property type="entry name" value="AMINOALKYLPHOSPHONATE N-ACETYLTRANSFERASE-RELATED-RELATED"/>
    <property type="match status" value="1"/>
</dbReference>
<evidence type="ECO:0000313" key="4">
    <source>
        <dbReference type="EMBL" id="QBD75725.1"/>
    </source>
</evidence>
<dbReference type="InterPro" id="IPR000182">
    <property type="entry name" value="GNAT_dom"/>
</dbReference>
<dbReference type="SUPFAM" id="SSF55729">
    <property type="entry name" value="Acyl-CoA N-acyltransferases (Nat)"/>
    <property type="match status" value="1"/>
</dbReference>
<evidence type="ECO:0000259" key="3">
    <source>
        <dbReference type="PROSITE" id="PS51186"/>
    </source>
</evidence>
<reference evidence="4 5" key="1">
    <citation type="submission" date="2019-01" db="EMBL/GenBank/DDBJ databases">
        <title>Ktedonosporobacter rubrisoli SCAWS-G2.</title>
        <authorList>
            <person name="Huang Y."/>
            <person name="Yan B."/>
        </authorList>
    </citation>
    <scope>NUCLEOTIDE SEQUENCE [LARGE SCALE GENOMIC DNA]</scope>
    <source>
        <strain evidence="4 5">SCAWS-G2</strain>
    </source>
</reference>
<dbReference type="PANTHER" id="PTHR43877:SF2">
    <property type="entry name" value="AMINOALKYLPHOSPHONATE N-ACETYLTRANSFERASE-RELATED"/>
    <property type="match status" value="1"/>
</dbReference>
<evidence type="ECO:0000313" key="5">
    <source>
        <dbReference type="Proteomes" id="UP000290365"/>
    </source>
</evidence>
<dbReference type="EMBL" id="CP035758">
    <property type="protein sequence ID" value="QBD75725.1"/>
    <property type="molecule type" value="Genomic_DNA"/>
</dbReference>
<dbReference type="InterPro" id="IPR050832">
    <property type="entry name" value="Bact_Acetyltransf"/>
</dbReference>
<feature type="domain" description="N-acetyltransferase" evidence="3">
    <location>
        <begin position="47"/>
        <end position="197"/>
    </location>
</feature>
<keyword evidence="1 4" id="KW-0808">Transferase</keyword>
<dbReference type="Pfam" id="PF00583">
    <property type="entry name" value="Acetyltransf_1"/>
    <property type="match status" value="1"/>
</dbReference>
<organism evidence="4 5">
    <name type="scientific">Ktedonosporobacter rubrisoli</name>
    <dbReference type="NCBI Taxonomy" id="2509675"/>
    <lineage>
        <taxon>Bacteria</taxon>
        <taxon>Bacillati</taxon>
        <taxon>Chloroflexota</taxon>
        <taxon>Ktedonobacteria</taxon>
        <taxon>Ktedonobacterales</taxon>
        <taxon>Ktedonosporobacteraceae</taxon>
        <taxon>Ktedonosporobacter</taxon>
    </lineage>
</organism>
<dbReference type="InterPro" id="IPR016181">
    <property type="entry name" value="Acyl_CoA_acyltransferase"/>
</dbReference>
<protein>
    <submittedName>
        <fullName evidence="4">GNAT family N-acetyltransferase</fullName>
    </submittedName>
</protein>
<dbReference type="GO" id="GO:0016747">
    <property type="term" value="F:acyltransferase activity, transferring groups other than amino-acyl groups"/>
    <property type="evidence" value="ECO:0007669"/>
    <property type="project" value="InterPro"/>
</dbReference>
<sequence>MALCLGEIEAVFAIMLVSVPGGKPMCAYEEENMRSNFSVPDNADSAIRVRPYRSGDEAFVLSLAPRLLTGMPPWRSAEKWLGAVQYWMKQDFKNHGKRCMLFIAENEHGERLGFANVAYAKHFTGEPYAYLGELAVSEEVEGHGVGKALVHACEQWAREQGYSSLVLDTGTTDNERARNFYKRLGFVPESIKLTKLL</sequence>
<dbReference type="KEGG" id="kbs:EPA93_06775"/>
<evidence type="ECO:0000256" key="1">
    <source>
        <dbReference type="ARBA" id="ARBA00022679"/>
    </source>
</evidence>
<keyword evidence="5" id="KW-1185">Reference proteome</keyword>